<evidence type="ECO:0000256" key="5">
    <source>
        <dbReference type="ARBA" id="ARBA00022729"/>
    </source>
</evidence>
<evidence type="ECO:0000259" key="6">
    <source>
        <dbReference type="PROSITE" id="PS50983"/>
    </source>
</evidence>
<keyword evidence="4" id="KW-0410">Iron transport</keyword>
<feature type="domain" description="Fe/B12 periplasmic-binding" evidence="6">
    <location>
        <begin position="64"/>
        <end position="323"/>
    </location>
</feature>
<dbReference type="PANTHER" id="PTHR30532:SF1">
    <property type="entry name" value="IRON(3+)-HYDROXAMATE-BINDING PROTEIN FHUD"/>
    <property type="match status" value="1"/>
</dbReference>
<dbReference type="EMBL" id="AALNVM010000012">
    <property type="protein sequence ID" value="EDB5427732.1"/>
    <property type="molecule type" value="Genomic_DNA"/>
</dbReference>
<dbReference type="SUPFAM" id="SSF53807">
    <property type="entry name" value="Helical backbone' metal receptor"/>
    <property type="match status" value="1"/>
</dbReference>
<accession>A0A627B4A1</accession>
<dbReference type="PANTHER" id="PTHR30532">
    <property type="entry name" value="IRON III DICITRATE-BINDING PERIPLASMIC PROTEIN"/>
    <property type="match status" value="1"/>
</dbReference>
<evidence type="ECO:0000256" key="2">
    <source>
        <dbReference type="ARBA" id="ARBA00008814"/>
    </source>
</evidence>
<reference evidence="7" key="1">
    <citation type="submission" date="2018-07" db="EMBL/GenBank/DDBJ databases">
        <authorList>
            <consortium name="PulseNet: The National Subtyping Network for Foodborne Disease Surveillance"/>
            <person name="Tarr C.L."/>
            <person name="Trees E."/>
            <person name="Katz L.S."/>
            <person name="Carleton-Romer H.A."/>
            <person name="Stroika S."/>
            <person name="Kucerova Z."/>
            <person name="Roache K.F."/>
            <person name="Sabol A.L."/>
            <person name="Besser J."/>
            <person name="Gerner-Smidt P."/>
        </authorList>
    </citation>
    <scope>NUCLEOTIDE SEQUENCE</scope>
    <source>
        <strain evidence="7">PNUSAS002170</strain>
    </source>
</reference>
<dbReference type="GO" id="GO:0030288">
    <property type="term" value="C:outer membrane-bounded periplasmic space"/>
    <property type="evidence" value="ECO:0007669"/>
    <property type="project" value="TreeGrafter"/>
</dbReference>
<gene>
    <name evidence="7" type="primary">fhuD</name>
    <name evidence="7" type="ORF">A9Y31_15520</name>
</gene>
<keyword evidence="4" id="KW-0406">Ion transport</keyword>
<dbReference type="AlphaFoldDB" id="A0A627B4A1"/>
<sequence length="323" mass="36014">MGSIWGYFLIRLKDIQSVMFSNIIRPSTEGLRRRQLLKYLAGVSLLVGLPVASKTLPALIDLHRIVATEWLAVEMLLTLGVVPYAVAETQNYRSLVKTPTLPEGVTELGLRTEPNTELLAAMKPSLVVFAEGYGPSPEIYRSVAPSFGLAYSDKSGMPLTTTSQSLMSLSARLGRQDQAKATIHIIESEIYALKLKYAEKERRPILLMSLVDQRHALVFGQNSLFLEVMGRANIPGGWQGETSFWGSTVIGIEQLTMLRETEVICFTENDDDVMASLAETALWKMMPFVKEGRFRRVPGIWYYGGPVTALHFCRLLNAILEEI</sequence>
<comment type="subcellular location">
    <subcellularLocation>
        <location evidence="1">Cell envelope</location>
    </subcellularLocation>
</comment>
<evidence type="ECO:0000256" key="1">
    <source>
        <dbReference type="ARBA" id="ARBA00004196"/>
    </source>
</evidence>
<evidence type="ECO:0000256" key="4">
    <source>
        <dbReference type="ARBA" id="ARBA00022496"/>
    </source>
</evidence>
<keyword evidence="5" id="KW-0732">Signal</keyword>
<dbReference type="GO" id="GO:1901678">
    <property type="term" value="P:iron coordination entity transport"/>
    <property type="evidence" value="ECO:0007669"/>
    <property type="project" value="UniProtKB-ARBA"/>
</dbReference>
<dbReference type="Pfam" id="PF01497">
    <property type="entry name" value="Peripla_BP_2"/>
    <property type="match status" value="1"/>
</dbReference>
<comment type="caution">
    <text evidence="7">The sequence shown here is derived from an EMBL/GenBank/DDBJ whole genome shotgun (WGS) entry which is preliminary data.</text>
</comment>
<name>A0A627B4A1_SALER</name>
<keyword evidence="3" id="KW-0813">Transport</keyword>
<evidence type="ECO:0000256" key="3">
    <source>
        <dbReference type="ARBA" id="ARBA00022448"/>
    </source>
</evidence>
<keyword evidence="4" id="KW-0408">Iron</keyword>
<dbReference type="NCBIfam" id="NF007864">
    <property type="entry name" value="PRK10576.1"/>
    <property type="match status" value="1"/>
</dbReference>
<dbReference type="InterPro" id="IPR002491">
    <property type="entry name" value="ABC_transptr_periplasmic_BD"/>
</dbReference>
<protein>
    <submittedName>
        <fullName evidence="7">Fe(3+)-hydroxamate ABC transporter substrate-binding protein FhuD</fullName>
    </submittedName>
</protein>
<dbReference type="InterPro" id="IPR051313">
    <property type="entry name" value="Bact_iron-sidero_bind"/>
</dbReference>
<proteinExistence type="inferred from homology"/>
<dbReference type="PRINTS" id="PR01715">
    <property type="entry name" value="FERRIBNDNGPP"/>
</dbReference>
<organism evidence="7">
    <name type="scientific">Salmonella enterica</name>
    <name type="common">Salmonella choleraesuis</name>
    <dbReference type="NCBI Taxonomy" id="28901"/>
    <lineage>
        <taxon>Bacteria</taxon>
        <taxon>Pseudomonadati</taxon>
        <taxon>Pseudomonadota</taxon>
        <taxon>Gammaproteobacteria</taxon>
        <taxon>Enterobacterales</taxon>
        <taxon>Enterobacteriaceae</taxon>
        <taxon>Salmonella</taxon>
    </lineage>
</organism>
<comment type="similarity">
    <text evidence="2">Belongs to the bacterial solute-binding protein 8 family.</text>
</comment>
<evidence type="ECO:0000313" key="7">
    <source>
        <dbReference type="EMBL" id="EDB5427732.1"/>
    </source>
</evidence>
<dbReference type="PROSITE" id="PS50983">
    <property type="entry name" value="FE_B12_PBP"/>
    <property type="match status" value="1"/>
</dbReference>
<dbReference type="Gene3D" id="3.40.50.1980">
    <property type="entry name" value="Nitrogenase molybdenum iron protein domain"/>
    <property type="match status" value="2"/>
</dbReference>